<evidence type="ECO:0000313" key="2">
    <source>
        <dbReference type="Proteomes" id="UP000789508"/>
    </source>
</evidence>
<sequence length="216" mass="23544">IFLQSHFMAHVNMRRKVDTIFKGSRRLAQLMAVIEKDVTSTQIFCKSERGLREDGSGSEEHPIQVSKHEGNLSATFLQSHLIIHVMMRLTVARRFSGLRRLVQLKAVFTSVMSAVGVEFDGLGVFVLGFELEFLGAISAVSVELDGLGWEVAFLLGFESGLLGAISVELDGWAPSALLVGTTVATPITGRTATMQAITHIFANSVTTLKDRARIAI</sequence>
<name>A0A9N9GV84_9GLOM</name>
<organism evidence="1 2">
    <name type="scientific">Ambispora leptoticha</name>
    <dbReference type="NCBI Taxonomy" id="144679"/>
    <lineage>
        <taxon>Eukaryota</taxon>
        <taxon>Fungi</taxon>
        <taxon>Fungi incertae sedis</taxon>
        <taxon>Mucoromycota</taxon>
        <taxon>Glomeromycotina</taxon>
        <taxon>Glomeromycetes</taxon>
        <taxon>Archaeosporales</taxon>
        <taxon>Ambisporaceae</taxon>
        <taxon>Ambispora</taxon>
    </lineage>
</organism>
<dbReference type="Proteomes" id="UP000789508">
    <property type="component" value="Unassembled WGS sequence"/>
</dbReference>
<gene>
    <name evidence="1" type="ORF">ALEPTO_LOCUS9278</name>
</gene>
<dbReference type="EMBL" id="CAJVPS010006796">
    <property type="protein sequence ID" value="CAG8628865.1"/>
    <property type="molecule type" value="Genomic_DNA"/>
</dbReference>
<proteinExistence type="predicted"/>
<evidence type="ECO:0000313" key="1">
    <source>
        <dbReference type="EMBL" id="CAG8628865.1"/>
    </source>
</evidence>
<keyword evidence="2" id="KW-1185">Reference proteome</keyword>
<accession>A0A9N9GV84</accession>
<comment type="caution">
    <text evidence="1">The sequence shown here is derived from an EMBL/GenBank/DDBJ whole genome shotgun (WGS) entry which is preliminary data.</text>
</comment>
<feature type="non-terminal residue" evidence="1">
    <location>
        <position position="216"/>
    </location>
</feature>
<dbReference type="AlphaFoldDB" id="A0A9N9GV84"/>
<reference evidence="1" key="1">
    <citation type="submission" date="2021-06" db="EMBL/GenBank/DDBJ databases">
        <authorList>
            <person name="Kallberg Y."/>
            <person name="Tangrot J."/>
            <person name="Rosling A."/>
        </authorList>
    </citation>
    <scope>NUCLEOTIDE SEQUENCE</scope>
    <source>
        <strain evidence="1">FL130A</strain>
    </source>
</reference>
<protein>
    <submittedName>
        <fullName evidence="1">12720_t:CDS:1</fullName>
    </submittedName>
</protein>